<gene>
    <name evidence="2" type="ORF">ENX16_04760</name>
</gene>
<evidence type="ECO:0000256" key="1">
    <source>
        <dbReference type="SAM" id="Phobius"/>
    </source>
</evidence>
<dbReference type="PANTHER" id="PTHR31876">
    <property type="entry name" value="COV-LIKE PROTEIN 1"/>
    <property type="match status" value="1"/>
</dbReference>
<protein>
    <submittedName>
        <fullName evidence="2">DUF502 domain-containing protein</fullName>
    </submittedName>
</protein>
<dbReference type="Pfam" id="PF04367">
    <property type="entry name" value="DUF502"/>
    <property type="match status" value="1"/>
</dbReference>
<accession>A0A7V3PU06</accession>
<reference evidence="2" key="1">
    <citation type="journal article" date="2020" name="mSystems">
        <title>Genome- and Community-Level Interaction Insights into Carbon Utilization and Element Cycling Functions of Hydrothermarchaeota in Hydrothermal Sediment.</title>
        <authorList>
            <person name="Zhou Z."/>
            <person name="Liu Y."/>
            <person name="Xu W."/>
            <person name="Pan J."/>
            <person name="Luo Z.H."/>
            <person name="Li M."/>
        </authorList>
    </citation>
    <scope>NUCLEOTIDE SEQUENCE [LARGE SCALE GENOMIC DNA]</scope>
    <source>
        <strain evidence="2">SpSt-914</strain>
    </source>
</reference>
<name>A0A7V3PU06_UNCW3</name>
<dbReference type="PANTHER" id="PTHR31876:SF26">
    <property type="entry name" value="PROTEIN LIKE COV 2"/>
    <property type="match status" value="1"/>
</dbReference>
<comment type="caution">
    <text evidence="2">The sequence shown here is derived from an EMBL/GenBank/DDBJ whole genome shotgun (WGS) entry which is preliminary data.</text>
</comment>
<evidence type="ECO:0000313" key="2">
    <source>
        <dbReference type="EMBL" id="HGD13372.1"/>
    </source>
</evidence>
<keyword evidence="1" id="KW-0472">Membrane</keyword>
<feature type="transmembrane region" description="Helical" evidence="1">
    <location>
        <begin position="12"/>
        <end position="30"/>
    </location>
</feature>
<dbReference type="InterPro" id="IPR007462">
    <property type="entry name" value="COV1-like"/>
</dbReference>
<keyword evidence="1" id="KW-0812">Transmembrane</keyword>
<dbReference type="AlphaFoldDB" id="A0A7V3PU06"/>
<feature type="transmembrane region" description="Helical" evidence="1">
    <location>
        <begin position="50"/>
        <end position="73"/>
    </location>
</feature>
<organism evidence="2">
    <name type="scientific">candidate division WOR-3 bacterium</name>
    <dbReference type="NCBI Taxonomy" id="2052148"/>
    <lineage>
        <taxon>Bacteria</taxon>
        <taxon>Bacteria division WOR-3</taxon>
    </lineage>
</organism>
<dbReference type="EMBL" id="DTMZ01000106">
    <property type="protein sequence ID" value="HGD13372.1"/>
    <property type="molecule type" value="Genomic_DNA"/>
</dbReference>
<keyword evidence="1" id="KW-1133">Transmembrane helix</keyword>
<sequence length="211" mass="23464">MFSRLRHHFINGLATLLPVVLTIFIIWFIISRLGNLLGPVLRYQQWLNRLPPAVLTIIGFLILLASITLIGALTSGYLGRHLMPLIDQFFRQLPFASSVYTSARQLSDAVFIKRSSLRKTVLVEYPRRGIYALGFLTSEEPMELADGRPALLVFFPTTPNPTSGWLAIVPVEDIAETNLSIEEGLKFLVSAGLARPANLLLIRTKPPEALG</sequence>
<proteinExistence type="predicted"/>